<organism evidence="1 2">
    <name type="scientific">Methanoculleus taiwanensis</name>
    <dbReference type="NCBI Taxonomy" id="1550565"/>
    <lineage>
        <taxon>Archaea</taxon>
        <taxon>Methanobacteriati</taxon>
        <taxon>Methanobacteriota</taxon>
        <taxon>Stenosarchaea group</taxon>
        <taxon>Methanomicrobia</taxon>
        <taxon>Methanomicrobiales</taxon>
        <taxon>Methanomicrobiaceae</taxon>
        <taxon>Methanoculleus</taxon>
    </lineage>
</organism>
<gene>
    <name evidence="1" type="ORF">ABH15_08210</name>
</gene>
<sequence length="66" mass="7619">MTIVAASLWLFEPFLRVSLERAEYDPHPDVSSLIGDAWILPTRGCLEWDQALFRDPDVRREDISVC</sequence>
<dbReference type="EMBL" id="LHQS01000002">
    <property type="protein sequence ID" value="RXE56137.1"/>
    <property type="molecule type" value="Genomic_DNA"/>
</dbReference>
<evidence type="ECO:0000313" key="2">
    <source>
        <dbReference type="Proteomes" id="UP000290932"/>
    </source>
</evidence>
<dbReference type="AlphaFoldDB" id="A0A498H197"/>
<proteinExistence type="predicted"/>
<protein>
    <submittedName>
        <fullName evidence="1">Uncharacterized protein</fullName>
    </submittedName>
</protein>
<accession>A0A498H197</accession>
<comment type="caution">
    <text evidence="1">The sequence shown here is derived from an EMBL/GenBank/DDBJ whole genome shotgun (WGS) entry which is preliminary data.</text>
</comment>
<evidence type="ECO:0000313" key="1">
    <source>
        <dbReference type="EMBL" id="RXE56137.1"/>
    </source>
</evidence>
<reference evidence="1 2" key="1">
    <citation type="journal article" date="2015" name="Int. J. Syst. Evol. Microbiol.">
        <title>Methanoculleus taiwanensis sp. nov., a methanogen isolated from deep marine sediment at the deformation front area near Taiwan.</title>
        <authorList>
            <person name="Weng C.Y."/>
            <person name="Chen S.C."/>
            <person name="Lai M.C."/>
            <person name="Wu S.Y."/>
            <person name="Lin S."/>
            <person name="Yang T.F."/>
            <person name="Chen P.C."/>
        </authorList>
    </citation>
    <scope>NUCLEOTIDE SEQUENCE [LARGE SCALE GENOMIC DNA]</scope>
    <source>
        <strain evidence="1 2">CYW4</strain>
    </source>
</reference>
<dbReference type="Proteomes" id="UP000290932">
    <property type="component" value="Unassembled WGS sequence"/>
</dbReference>
<name>A0A498H197_9EURY</name>
<keyword evidence="2" id="KW-1185">Reference proteome</keyword>